<dbReference type="EMBL" id="HE601002">
    <property type="protein sequence ID" value="CAP30369.2"/>
    <property type="molecule type" value="Genomic_DNA"/>
</dbReference>
<dbReference type="WormBase" id="CBG11172">
    <property type="protein sequence ID" value="CBP47730"/>
    <property type="gene ID" value="WBGene00032337"/>
    <property type="gene designation" value="Cbr-slc-36.5"/>
</dbReference>
<dbReference type="OMA" id="SHILVIC"/>
<dbReference type="STRING" id="6238.A8XCM0"/>
<proteinExistence type="predicted"/>
<keyword evidence="2 5" id="KW-0812">Transmembrane</keyword>
<feature type="transmembrane region" description="Helical" evidence="5">
    <location>
        <begin position="247"/>
        <end position="268"/>
    </location>
</feature>
<feature type="transmembrane region" description="Helical" evidence="5">
    <location>
        <begin position="470"/>
        <end position="495"/>
    </location>
</feature>
<dbReference type="PANTHER" id="PTHR22950">
    <property type="entry name" value="AMINO ACID TRANSPORTER"/>
    <property type="match status" value="1"/>
</dbReference>
<evidence type="ECO:0000256" key="2">
    <source>
        <dbReference type="ARBA" id="ARBA00022692"/>
    </source>
</evidence>
<evidence type="ECO:0000256" key="5">
    <source>
        <dbReference type="SAM" id="Phobius"/>
    </source>
</evidence>
<evidence type="ECO:0000259" key="6">
    <source>
        <dbReference type="Pfam" id="PF01490"/>
    </source>
</evidence>
<feature type="domain" description="Amino acid transporter transmembrane" evidence="6">
    <location>
        <begin position="75"/>
        <end position="495"/>
    </location>
</feature>
<dbReference type="InParanoid" id="A8XCM0"/>
<keyword evidence="3 5" id="KW-1133">Transmembrane helix</keyword>
<feature type="transmembrane region" description="Helical" evidence="5">
    <location>
        <begin position="223"/>
        <end position="240"/>
    </location>
</feature>
<dbReference type="Pfam" id="PF01490">
    <property type="entry name" value="Aa_trans"/>
    <property type="match status" value="1"/>
</dbReference>
<protein>
    <submittedName>
        <fullName evidence="7">Protein CBG11172</fullName>
    </submittedName>
</protein>
<sequence length="503" mass="56170">MEHRRKSISEGLQHGVRRISEGFLHMTNADRMLDLHDIGMHNVQSEYQLVSKWDEAEEALGRGGRKKSFVERKEKISSKFALINLMKGMLGAGCFSVPLAFKQSGYVVSFRDYCSFYPSFLGWTRYHSGFGFPMCFVYDKLVKCAGYLSKINQSAPLDYGNMAYKATQASYTPIRKLAPISRALVNTSLCVLQLGICCCFYIFVVYHLHELLEFFMNDVPSRAALFPMVLPAFILLVSLSSMRALSLVSLGGNFLMLIALAVIMFQLLTTEHKKLSDLPPVTDLGGVVSAAGAILYALEGQAMVLPLENRMKKPEDMKGPFGVLSLGVGMVVVIYSFAGFFGFLAYGNDVQDSITLNLPNDHLGIFVKAVLLFVVYSGFLIQVFPIVAMIWPAIKKKLRNSCGVSTTTKRIVHFAFRYSIVVVVFLLSYAIPRLSDMVPLVGVTAGMLLALVFPSLFHLLIFLPQFECRIGFLFDILLDIVCIVIGMFFVIYGFITNVHHLMR</sequence>
<evidence type="ECO:0000256" key="1">
    <source>
        <dbReference type="ARBA" id="ARBA00004141"/>
    </source>
</evidence>
<feature type="transmembrane region" description="Helical" evidence="5">
    <location>
        <begin position="319"/>
        <end position="345"/>
    </location>
</feature>
<evidence type="ECO:0000313" key="7">
    <source>
        <dbReference type="EMBL" id="CAP30369.2"/>
    </source>
</evidence>
<dbReference type="GO" id="GO:0005774">
    <property type="term" value="C:vacuolar membrane"/>
    <property type="evidence" value="ECO:0000318"/>
    <property type="project" value="GO_Central"/>
</dbReference>
<gene>
    <name evidence="9" type="primary">slc-36.5</name>
    <name evidence="7 9" type="ORF">CBG11172</name>
    <name evidence="7" type="ORF">CBG_11172</name>
</gene>
<feature type="transmembrane region" description="Helical" evidence="5">
    <location>
        <begin position="411"/>
        <end position="431"/>
    </location>
</feature>
<keyword evidence="8" id="KW-1185">Reference proteome</keyword>
<comment type="subcellular location">
    <subcellularLocation>
        <location evidence="1">Membrane</location>
        <topology evidence="1">Multi-pass membrane protein</topology>
    </subcellularLocation>
</comment>
<feature type="transmembrane region" description="Helical" evidence="5">
    <location>
        <begin position="280"/>
        <end position="298"/>
    </location>
</feature>
<keyword evidence="4 5" id="KW-0472">Membrane</keyword>
<dbReference type="Proteomes" id="UP000008549">
    <property type="component" value="Unassembled WGS sequence"/>
</dbReference>
<dbReference type="GO" id="GO:0015179">
    <property type="term" value="F:L-amino acid transmembrane transporter activity"/>
    <property type="evidence" value="ECO:0000318"/>
    <property type="project" value="GO_Central"/>
</dbReference>
<accession>A8XCM0</accession>
<feature type="transmembrane region" description="Helical" evidence="5">
    <location>
        <begin position="437"/>
        <end position="463"/>
    </location>
</feature>
<evidence type="ECO:0000256" key="4">
    <source>
        <dbReference type="ARBA" id="ARBA00023136"/>
    </source>
</evidence>
<feature type="transmembrane region" description="Helical" evidence="5">
    <location>
        <begin position="183"/>
        <end position="203"/>
    </location>
</feature>
<reference evidence="7 8" key="1">
    <citation type="journal article" date="2003" name="PLoS Biol.">
        <title>The genome sequence of Caenorhabditis briggsae: a platform for comparative genomics.</title>
        <authorList>
            <person name="Stein L.D."/>
            <person name="Bao Z."/>
            <person name="Blasiar D."/>
            <person name="Blumenthal T."/>
            <person name="Brent M.R."/>
            <person name="Chen N."/>
            <person name="Chinwalla A."/>
            <person name="Clarke L."/>
            <person name="Clee C."/>
            <person name="Coghlan A."/>
            <person name="Coulson A."/>
            <person name="D'Eustachio P."/>
            <person name="Fitch D.H."/>
            <person name="Fulton L.A."/>
            <person name="Fulton R.E."/>
            <person name="Griffiths-Jones S."/>
            <person name="Harris T.W."/>
            <person name="Hillier L.W."/>
            <person name="Kamath R."/>
            <person name="Kuwabara P.E."/>
            <person name="Mardis E.R."/>
            <person name="Marra M.A."/>
            <person name="Miner T.L."/>
            <person name="Minx P."/>
            <person name="Mullikin J.C."/>
            <person name="Plumb R.W."/>
            <person name="Rogers J."/>
            <person name="Schein J.E."/>
            <person name="Sohrmann M."/>
            <person name="Spieth J."/>
            <person name="Stajich J.E."/>
            <person name="Wei C."/>
            <person name="Willey D."/>
            <person name="Wilson R.K."/>
            <person name="Durbin R."/>
            <person name="Waterston R.H."/>
        </authorList>
    </citation>
    <scope>NUCLEOTIDE SEQUENCE [LARGE SCALE GENOMIC DNA]</scope>
    <source>
        <strain evidence="7 8">AF16</strain>
    </source>
</reference>
<dbReference type="HOGENOM" id="CLU_009646_0_1_1"/>
<reference evidence="7 8" key="2">
    <citation type="journal article" date="2011" name="PLoS Genet.">
        <title>Caenorhabditis briggsae recombinant inbred line genotypes reveal inter-strain incompatibility and the evolution of recombination.</title>
        <authorList>
            <person name="Ross J.A."/>
            <person name="Koboldt D.C."/>
            <person name="Staisch J.E."/>
            <person name="Chamberlin H.M."/>
            <person name="Gupta B.P."/>
            <person name="Miller R.D."/>
            <person name="Baird S.E."/>
            <person name="Haag E.S."/>
        </authorList>
    </citation>
    <scope>NUCLEOTIDE SEQUENCE [LARGE SCALE GENOMIC DNA]</scope>
    <source>
        <strain evidence="7 8">AF16</strain>
    </source>
</reference>
<dbReference type="PANTHER" id="PTHR22950:SF217">
    <property type="entry name" value="AMINO ACID TRANSPORTER TRANSMEMBRANE DOMAIN-CONTAINING PROTEIN"/>
    <property type="match status" value="1"/>
</dbReference>
<dbReference type="FunCoup" id="A8XCM0">
    <property type="interactions" value="9"/>
</dbReference>
<organism evidence="7 8">
    <name type="scientific">Caenorhabditis briggsae</name>
    <dbReference type="NCBI Taxonomy" id="6238"/>
    <lineage>
        <taxon>Eukaryota</taxon>
        <taxon>Metazoa</taxon>
        <taxon>Ecdysozoa</taxon>
        <taxon>Nematoda</taxon>
        <taxon>Chromadorea</taxon>
        <taxon>Rhabditida</taxon>
        <taxon>Rhabditina</taxon>
        <taxon>Rhabditomorpha</taxon>
        <taxon>Rhabditoidea</taxon>
        <taxon>Rhabditidae</taxon>
        <taxon>Peloderinae</taxon>
        <taxon>Caenorhabditis</taxon>
    </lineage>
</organism>
<evidence type="ECO:0000313" key="8">
    <source>
        <dbReference type="Proteomes" id="UP000008549"/>
    </source>
</evidence>
<name>A8XCM0_CAEBR</name>
<evidence type="ECO:0000313" key="9">
    <source>
        <dbReference type="WormBase" id="CBG11172"/>
    </source>
</evidence>
<evidence type="ECO:0000256" key="3">
    <source>
        <dbReference type="ARBA" id="ARBA00022989"/>
    </source>
</evidence>
<dbReference type="InterPro" id="IPR013057">
    <property type="entry name" value="AA_transpt_TM"/>
</dbReference>
<feature type="transmembrane region" description="Helical" evidence="5">
    <location>
        <begin position="365"/>
        <end position="391"/>
    </location>
</feature>
<dbReference type="GO" id="GO:0003333">
    <property type="term" value="P:amino acid transmembrane transport"/>
    <property type="evidence" value="ECO:0000318"/>
    <property type="project" value="GO_Central"/>
</dbReference>
<dbReference type="AlphaFoldDB" id="A8XCM0"/>
<dbReference type="eggNOG" id="KOG1304">
    <property type="taxonomic scope" value="Eukaryota"/>
</dbReference>